<dbReference type="Proteomes" id="UP000499080">
    <property type="component" value="Unassembled WGS sequence"/>
</dbReference>
<comment type="caution">
    <text evidence="1">The sequence shown here is derived from an EMBL/GenBank/DDBJ whole genome shotgun (WGS) entry which is preliminary data.</text>
</comment>
<organism evidence="1 2">
    <name type="scientific">Araneus ventricosus</name>
    <name type="common">Orbweaver spider</name>
    <name type="synonym">Epeira ventricosa</name>
    <dbReference type="NCBI Taxonomy" id="182803"/>
    <lineage>
        <taxon>Eukaryota</taxon>
        <taxon>Metazoa</taxon>
        <taxon>Ecdysozoa</taxon>
        <taxon>Arthropoda</taxon>
        <taxon>Chelicerata</taxon>
        <taxon>Arachnida</taxon>
        <taxon>Araneae</taxon>
        <taxon>Araneomorphae</taxon>
        <taxon>Entelegynae</taxon>
        <taxon>Araneoidea</taxon>
        <taxon>Araneidae</taxon>
        <taxon>Araneus</taxon>
    </lineage>
</organism>
<sequence>MQNMVVRNPPHSVPFSVQANDGSAIALCRYMLLYFTYVNSEVPKLWYTFSWEKAANKTGVHYTMDLQIPTCNTSAQELIPCLYATNNMTITWAFSRTERLGTTVLVRFTKTSHHTTFEEI</sequence>
<dbReference type="AlphaFoldDB" id="A0A4Y2RL48"/>
<name>A0A4Y2RL48_ARAVE</name>
<evidence type="ECO:0000313" key="1">
    <source>
        <dbReference type="EMBL" id="GBN75989.1"/>
    </source>
</evidence>
<protein>
    <submittedName>
        <fullName evidence="1">Uncharacterized protein</fullName>
    </submittedName>
</protein>
<accession>A0A4Y2RL48</accession>
<reference evidence="1 2" key="1">
    <citation type="journal article" date="2019" name="Sci. Rep.">
        <title>Orb-weaving spider Araneus ventricosus genome elucidates the spidroin gene catalogue.</title>
        <authorList>
            <person name="Kono N."/>
            <person name="Nakamura H."/>
            <person name="Ohtoshi R."/>
            <person name="Moran D.A.P."/>
            <person name="Shinohara A."/>
            <person name="Yoshida Y."/>
            <person name="Fujiwara M."/>
            <person name="Mori M."/>
            <person name="Tomita M."/>
            <person name="Arakawa K."/>
        </authorList>
    </citation>
    <scope>NUCLEOTIDE SEQUENCE [LARGE SCALE GENOMIC DNA]</scope>
</reference>
<keyword evidence="2" id="KW-1185">Reference proteome</keyword>
<gene>
    <name evidence="1" type="ORF">AVEN_183022_1</name>
</gene>
<proteinExistence type="predicted"/>
<dbReference type="EMBL" id="BGPR01017389">
    <property type="protein sequence ID" value="GBN75989.1"/>
    <property type="molecule type" value="Genomic_DNA"/>
</dbReference>
<evidence type="ECO:0000313" key="2">
    <source>
        <dbReference type="Proteomes" id="UP000499080"/>
    </source>
</evidence>